<dbReference type="InterPro" id="IPR029058">
    <property type="entry name" value="AB_hydrolase_fold"/>
</dbReference>
<dbReference type="PANTHER" id="PTHR48081:SF8">
    <property type="entry name" value="ALPHA_BETA HYDROLASE FOLD-3 DOMAIN-CONTAINING PROTEIN-RELATED"/>
    <property type="match status" value="1"/>
</dbReference>
<dbReference type="Proteomes" id="UP001497416">
    <property type="component" value="Unassembled WGS sequence"/>
</dbReference>
<gene>
    <name evidence="3" type="ORF">T190607A01A_11353</name>
</gene>
<keyword evidence="4" id="KW-1185">Reference proteome</keyword>
<reference evidence="3 4" key="1">
    <citation type="submission" date="2024-05" db="EMBL/GenBank/DDBJ databases">
        <authorList>
            <person name="Duchaud E."/>
        </authorList>
    </citation>
    <scope>NUCLEOTIDE SEQUENCE [LARGE SCALE GENOMIC DNA]</scope>
    <source>
        <strain evidence="3">Ena-SAMPLE-TAB-13-05-2024-13:56:06:370-140302</strain>
    </source>
</reference>
<evidence type="ECO:0000313" key="3">
    <source>
        <dbReference type="EMBL" id="CAL2082388.1"/>
    </source>
</evidence>
<dbReference type="Gene3D" id="3.40.50.1820">
    <property type="entry name" value="alpha/beta hydrolase"/>
    <property type="match status" value="1"/>
</dbReference>
<keyword evidence="1 3" id="KW-0378">Hydrolase</keyword>
<dbReference type="RefSeq" id="WP_348711272.1">
    <property type="nucleotide sequence ID" value="NZ_CAXIXY010000003.1"/>
</dbReference>
<dbReference type="PANTHER" id="PTHR48081">
    <property type="entry name" value="AB HYDROLASE SUPERFAMILY PROTEIN C4A8.06C"/>
    <property type="match status" value="1"/>
</dbReference>
<dbReference type="InterPro" id="IPR013094">
    <property type="entry name" value="AB_hydrolase_3"/>
</dbReference>
<accession>A0ABM9NWZ9</accession>
<evidence type="ECO:0000256" key="1">
    <source>
        <dbReference type="ARBA" id="ARBA00022801"/>
    </source>
</evidence>
<feature type="domain" description="Alpha/beta hydrolase fold-3" evidence="2">
    <location>
        <begin position="74"/>
        <end position="273"/>
    </location>
</feature>
<comment type="caution">
    <text evidence="3">The sequence shown here is derived from an EMBL/GenBank/DDBJ whole genome shotgun (WGS) entry which is preliminary data.</text>
</comment>
<evidence type="ECO:0000259" key="2">
    <source>
        <dbReference type="Pfam" id="PF07859"/>
    </source>
</evidence>
<dbReference type="EMBL" id="CAXIXY010000003">
    <property type="protein sequence ID" value="CAL2082388.1"/>
    <property type="molecule type" value="Genomic_DNA"/>
</dbReference>
<organism evidence="3 4">
    <name type="scientific">Tenacibaculum platacis</name>
    <dbReference type="NCBI Taxonomy" id="3137852"/>
    <lineage>
        <taxon>Bacteria</taxon>
        <taxon>Pseudomonadati</taxon>
        <taxon>Bacteroidota</taxon>
        <taxon>Flavobacteriia</taxon>
        <taxon>Flavobacteriales</taxon>
        <taxon>Flavobacteriaceae</taxon>
        <taxon>Tenacibaculum</taxon>
    </lineage>
</organism>
<dbReference type="InterPro" id="IPR050300">
    <property type="entry name" value="GDXG_lipolytic_enzyme"/>
</dbReference>
<evidence type="ECO:0000313" key="4">
    <source>
        <dbReference type="Proteomes" id="UP001497416"/>
    </source>
</evidence>
<dbReference type="Pfam" id="PF07859">
    <property type="entry name" value="Abhydrolase_3"/>
    <property type="match status" value="1"/>
</dbReference>
<dbReference type="SUPFAM" id="SSF53474">
    <property type="entry name" value="alpha/beta-Hydrolases"/>
    <property type="match status" value="1"/>
</dbReference>
<sequence>MKQSFTFYLTHWVIKLKGLKKLFSEDPINFKKIRKEDVFKPKGSFFKRHIKRRFQVLKTEVTEVRHSDNLNKLIVFVHGGAFISGPAKHHWETIKTIVKATDYTIWLCNYPKAPEHKIIEISENIEAVYDQATKEFDSENIILLGDSVGGTLVTALTQRLIKNNKSLPIQIQLVSPVMDASLSNPDIDRYDVIDPMLSKKGIFSAKKMCAGDVSLKDPIISPIYGSFKGFPETILFLAENDIMYPDGIELKDILQKEEVSFKVIHGENMPHIWPFLPIMKESSISLQQLISLLN</sequence>
<dbReference type="GO" id="GO:0016787">
    <property type="term" value="F:hydrolase activity"/>
    <property type="evidence" value="ECO:0007669"/>
    <property type="project" value="UniProtKB-KW"/>
</dbReference>
<proteinExistence type="predicted"/>
<name>A0ABM9NWZ9_9FLAO</name>
<protein>
    <submittedName>
        <fullName evidence="3">Alpha/beta hydrolase</fullName>
    </submittedName>
</protein>